<evidence type="ECO:0000313" key="2">
    <source>
        <dbReference type="WBParaSite" id="L893_g11382.t1"/>
    </source>
</evidence>
<keyword evidence="1" id="KW-1185">Reference proteome</keyword>
<reference evidence="2" key="1">
    <citation type="submission" date="2016-11" db="UniProtKB">
        <authorList>
            <consortium name="WormBaseParasite"/>
        </authorList>
    </citation>
    <scope>IDENTIFICATION</scope>
</reference>
<name>A0A1I7Y048_9BILA</name>
<dbReference type="Proteomes" id="UP000095287">
    <property type="component" value="Unplaced"/>
</dbReference>
<sequence length="100" mass="10825">MTSEVGFVRNNPFIQNDMGIRKTCRIVPSASKLGISTGGGINWQCRKSNGVPQSASFPTISLGVKSQLERPIIVLQQHVNNKNLEEKGDSASICPWGVSL</sequence>
<proteinExistence type="predicted"/>
<accession>A0A1I7Y048</accession>
<protein>
    <submittedName>
        <fullName evidence="2">Uncharacterized protein</fullName>
    </submittedName>
</protein>
<dbReference type="AlphaFoldDB" id="A0A1I7Y048"/>
<dbReference type="WBParaSite" id="L893_g11382.t1">
    <property type="protein sequence ID" value="L893_g11382.t1"/>
    <property type="gene ID" value="L893_g11382"/>
</dbReference>
<organism evidence="1 2">
    <name type="scientific">Steinernema glaseri</name>
    <dbReference type="NCBI Taxonomy" id="37863"/>
    <lineage>
        <taxon>Eukaryota</taxon>
        <taxon>Metazoa</taxon>
        <taxon>Ecdysozoa</taxon>
        <taxon>Nematoda</taxon>
        <taxon>Chromadorea</taxon>
        <taxon>Rhabditida</taxon>
        <taxon>Tylenchina</taxon>
        <taxon>Panagrolaimomorpha</taxon>
        <taxon>Strongyloidoidea</taxon>
        <taxon>Steinernematidae</taxon>
        <taxon>Steinernema</taxon>
    </lineage>
</organism>
<evidence type="ECO:0000313" key="1">
    <source>
        <dbReference type="Proteomes" id="UP000095287"/>
    </source>
</evidence>